<feature type="region of interest" description="Disordered" evidence="5">
    <location>
        <begin position="722"/>
        <end position="1196"/>
    </location>
</feature>
<dbReference type="Gene3D" id="1.20.120.560">
    <property type="entry name" value="alix/aip1 in complex with the ypdl late domain"/>
    <property type="match status" value="1"/>
</dbReference>
<reference evidence="7" key="1">
    <citation type="submission" date="2023-06" db="EMBL/GenBank/DDBJ databases">
        <authorList>
            <person name="Delattre M."/>
        </authorList>
    </citation>
    <scope>NUCLEOTIDE SEQUENCE</scope>
    <source>
        <strain evidence="7">AF72</strain>
    </source>
</reference>
<dbReference type="SMART" id="SM01041">
    <property type="entry name" value="BRO1"/>
    <property type="match status" value="1"/>
</dbReference>
<feature type="compositionally biased region" description="Low complexity" evidence="5">
    <location>
        <begin position="897"/>
        <end position="906"/>
    </location>
</feature>
<feature type="region of interest" description="Disordered" evidence="5">
    <location>
        <begin position="1367"/>
        <end position="1390"/>
    </location>
</feature>
<proteinExistence type="predicted"/>
<protein>
    <recommendedName>
        <fullName evidence="6">BRO1 domain-containing protein</fullName>
    </recommendedName>
</protein>
<evidence type="ECO:0000256" key="2">
    <source>
        <dbReference type="ARBA" id="ARBA00004496"/>
    </source>
</evidence>
<feature type="compositionally biased region" description="Pro residues" evidence="5">
    <location>
        <begin position="838"/>
        <end position="852"/>
    </location>
</feature>
<feature type="compositionally biased region" description="Polar residues" evidence="5">
    <location>
        <begin position="911"/>
        <end position="930"/>
    </location>
</feature>
<dbReference type="InterPro" id="IPR025304">
    <property type="entry name" value="ALIX_V_dom"/>
</dbReference>
<dbReference type="Pfam" id="PF13949">
    <property type="entry name" value="ALIX_LYPXL_bnd"/>
    <property type="match status" value="1"/>
</dbReference>
<dbReference type="GO" id="GO:0005768">
    <property type="term" value="C:endosome"/>
    <property type="evidence" value="ECO:0007669"/>
    <property type="project" value="UniProtKB-SubCell"/>
</dbReference>
<dbReference type="InterPro" id="IPR038499">
    <property type="entry name" value="BRO1_sf"/>
</dbReference>
<feature type="region of interest" description="Disordered" evidence="5">
    <location>
        <begin position="1212"/>
        <end position="1343"/>
    </location>
</feature>
<feature type="compositionally biased region" description="Low complexity" evidence="5">
    <location>
        <begin position="1123"/>
        <end position="1142"/>
    </location>
</feature>
<feature type="compositionally biased region" description="Low complexity" evidence="5">
    <location>
        <begin position="1158"/>
        <end position="1186"/>
    </location>
</feature>
<feature type="compositionally biased region" description="Low complexity" evidence="5">
    <location>
        <begin position="994"/>
        <end position="1023"/>
    </location>
</feature>
<feature type="compositionally biased region" description="Polar residues" evidence="5">
    <location>
        <begin position="1290"/>
        <end position="1301"/>
    </location>
</feature>
<feature type="compositionally biased region" description="Polar residues" evidence="5">
    <location>
        <begin position="1310"/>
        <end position="1322"/>
    </location>
</feature>
<feature type="compositionally biased region" description="Low complexity" evidence="5">
    <location>
        <begin position="1279"/>
        <end position="1289"/>
    </location>
</feature>
<evidence type="ECO:0000256" key="5">
    <source>
        <dbReference type="SAM" id="MobiDB-lite"/>
    </source>
</evidence>
<evidence type="ECO:0000256" key="1">
    <source>
        <dbReference type="ARBA" id="ARBA00004177"/>
    </source>
</evidence>
<feature type="compositionally biased region" description="Polar residues" evidence="5">
    <location>
        <begin position="1230"/>
        <end position="1241"/>
    </location>
</feature>
<feature type="compositionally biased region" description="Basic and acidic residues" evidence="5">
    <location>
        <begin position="722"/>
        <end position="737"/>
    </location>
</feature>
<dbReference type="PANTHER" id="PTHR23030:SF30">
    <property type="entry name" value="TYROSINE-PROTEIN PHOSPHATASE NON-RECEPTOR TYPE 23"/>
    <property type="match status" value="1"/>
</dbReference>
<feature type="non-terminal residue" evidence="7">
    <location>
        <position position="1390"/>
    </location>
</feature>
<feature type="compositionally biased region" description="Pro residues" evidence="5">
    <location>
        <begin position="789"/>
        <end position="803"/>
    </location>
</feature>
<dbReference type="Proteomes" id="UP001177023">
    <property type="component" value="Unassembled WGS sequence"/>
</dbReference>
<keyword evidence="4" id="KW-0967">Endosome</keyword>
<dbReference type="GO" id="GO:0043328">
    <property type="term" value="P:protein transport to vacuole involved in ubiquitin-dependent protein catabolic process via the multivesicular body sorting pathway"/>
    <property type="evidence" value="ECO:0007669"/>
    <property type="project" value="TreeGrafter"/>
</dbReference>
<dbReference type="Pfam" id="PF03097">
    <property type="entry name" value="BRO1"/>
    <property type="match status" value="1"/>
</dbReference>
<comment type="caution">
    <text evidence="7">The sequence shown here is derived from an EMBL/GenBank/DDBJ whole genome shotgun (WGS) entry which is preliminary data.</text>
</comment>
<evidence type="ECO:0000313" key="7">
    <source>
        <dbReference type="EMBL" id="CAJ0577453.1"/>
    </source>
</evidence>
<dbReference type="InterPro" id="IPR004328">
    <property type="entry name" value="BRO1_dom"/>
</dbReference>
<dbReference type="GO" id="GO:0032456">
    <property type="term" value="P:endocytic recycling"/>
    <property type="evidence" value="ECO:0007669"/>
    <property type="project" value="TreeGrafter"/>
</dbReference>
<organism evidence="7 8">
    <name type="scientific">Mesorhabditis spiculigera</name>
    <dbReference type="NCBI Taxonomy" id="96644"/>
    <lineage>
        <taxon>Eukaryota</taxon>
        <taxon>Metazoa</taxon>
        <taxon>Ecdysozoa</taxon>
        <taxon>Nematoda</taxon>
        <taxon>Chromadorea</taxon>
        <taxon>Rhabditida</taxon>
        <taxon>Rhabditina</taxon>
        <taxon>Rhabditomorpha</taxon>
        <taxon>Rhabditoidea</taxon>
        <taxon>Rhabditidae</taxon>
        <taxon>Mesorhabditinae</taxon>
        <taxon>Mesorhabditis</taxon>
    </lineage>
</organism>
<dbReference type="Gene3D" id="1.25.40.280">
    <property type="entry name" value="alix/aip1 like domains"/>
    <property type="match status" value="1"/>
</dbReference>
<evidence type="ECO:0000259" key="6">
    <source>
        <dbReference type="PROSITE" id="PS51180"/>
    </source>
</evidence>
<feature type="domain" description="BRO1" evidence="6">
    <location>
        <begin position="8"/>
        <end position="410"/>
    </location>
</feature>
<dbReference type="PROSITE" id="PS51180">
    <property type="entry name" value="BRO1"/>
    <property type="match status" value="1"/>
</dbReference>
<dbReference type="PANTHER" id="PTHR23030">
    <property type="entry name" value="PCD6 INTERACTING PROTEIN-RELATED"/>
    <property type="match status" value="1"/>
</dbReference>
<sequence length="1390" mass="153668">MEGMPRMPVILPEIRVAASELPPEFGMAIKEYILIHFDQEPTDYDRAIQEICSLRQKVAHPTPDIETACILKRYYGQLLMMKSRFPLEEDDEIVRMNVGGDAFFAWADQSGEMPHIAAHNDINFEVASVLFNIGAVHAAIAGAERRDSEDSIKTAFMNFQCAAWPLQQIRDNIRGERFNTMDFEKDHLTFHMNILLAQAQECLIEKSLIDHRSHEVVAKLAVHLRDLYQECGKHLETSSLSDSVTSSRYREWHRTCTAKSDLFGAIAALHMGMKHEDEKQMGFRLAYYAHAMNHMKRALLILDKDKRAELHVSANFLYDVVAAKEQNARKENDLIYHERIPKDDEISLKEGLGKVKPAAFDPFDVSISGEDLFSALLPPTVLKAVSLYEEEKAKLKRTVLEKVNAKDIELHEFLERFGFDRLTADESGAIQLPDELLQRNASFNTQPDSIPQLLEKLSNVSANGETTANRVADVLRRLNGIDLPSILEDEGYKTIQAEMGRMADQLHITRTRNSEEQRRIATQSDALHLLALPLPRLTEKLSDSQGKPGPSAEGVVLRQMLDKTNEMSAQRVLLLQRLDDEMKRDNIGKRLLAERDQNNTATFAKELEKHGTTIQFIEQNLGAQDKILHALTEANADFSDIRHKMEREQAARLERVAQLVSAFDVYLEVLRNANSALNVLDSINKRVDKILPALDAMETANFAEKEKRDAEKRAFAEKMERLKREKEAREAMAEFSHDAMPSQMTPPMAPGRPSPSSGSSGRRDYYEFFKSKMGQPPSQPAMANHHPYAPMPQPMYQPQPPPTNQQFSRPYFPPAHHSPSMPQPQPYQHPHPVQHAMPTPPPAHPYTPPVPPQTAAAPPYPNSIHTSPAQYANRPMPDHQHYNGPSPALDRSPGVPQPYQQPQTPYHGYSPASSSAPGVTNAPQHPIQNGHQIQHQAQQPPISLPPVQHQQLPPVNYGYQQAPASVPPQPHQPYQQQQAQPQFAHPPVGPAPPAHYQQQQHQPQLQNQQRPMQSMQPLAVPVVPSVPIPAPQGFQPAGQHLSGGTPNIPPTSSHGTSGMPMGQHFTGHQPAPAPPPPVSKPADTHAVAPSPFHPIQPASAANTAPVIQPQPVYGAPAGHNALSSAPWQQARAQPQQQYSSSPWHCGVNWPNQQQNFGAQPAAQYASPPMAQPQSQPQQPFAAAQPPMNNVSQGNMDLLGSLLGDLQLPAALQPVSGPAAEPRPPQPQDAVVSQSPTQPNNFPNVPISPQQPPISNPKCLSVSPVATMPTAVVNPMPKTASSASFNSSASQGTELSISSTISHHYGPPPATLSTHTSSASVPPSRSEAEEKRESGLPVNDLLDPSKFCIGPDSRQKLEKKLLHASFHGNAARPNLDPNDPINQLDPFWKNK</sequence>
<accession>A0AA36D0S2</accession>
<feature type="compositionally biased region" description="Basic and acidic residues" evidence="5">
    <location>
        <begin position="761"/>
        <end position="770"/>
    </location>
</feature>
<feature type="compositionally biased region" description="Low complexity" evidence="5">
    <location>
        <begin position="931"/>
        <end position="955"/>
    </location>
</feature>
<dbReference type="GO" id="GO:0045022">
    <property type="term" value="P:early endosome to late endosome transport"/>
    <property type="evidence" value="ECO:0007669"/>
    <property type="project" value="TreeGrafter"/>
</dbReference>
<feature type="compositionally biased region" description="Polar residues" evidence="5">
    <location>
        <begin position="1042"/>
        <end position="1056"/>
    </location>
</feature>
<keyword evidence="3" id="KW-0963">Cytoplasm</keyword>
<name>A0AA36D0S2_9BILA</name>
<keyword evidence="8" id="KW-1185">Reference proteome</keyword>
<evidence type="ECO:0000256" key="3">
    <source>
        <dbReference type="ARBA" id="ARBA00022490"/>
    </source>
</evidence>
<evidence type="ECO:0000256" key="4">
    <source>
        <dbReference type="ARBA" id="ARBA00022753"/>
    </source>
</evidence>
<dbReference type="Gene3D" id="1.20.140.50">
    <property type="entry name" value="alix/aip1 like domains"/>
    <property type="match status" value="1"/>
</dbReference>
<comment type="subcellular location">
    <subcellularLocation>
        <location evidence="2">Cytoplasm</location>
    </subcellularLocation>
    <subcellularLocation>
        <location evidence="1">Endosome</location>
    </subcellularLocation>
</comment>
<dbReference type="EMBL" id="CATQJA010002651">
    <property type="protein sequence ID" value="CAJ0577453.1"/>
    <property type="molecule type" value="Genomic_DNA"/>
</dbReference>
<gene>
    <name evidence="7" type="ORF">MSPICULIGERA_LOCUS15726</name>
</gene>
<evidence type="ECO:0000313" key="8">
    <source>
        <dbReference type="Proteomes" id="UP001177023"/>
    </source>
</evidence>
<feature type="compositionally biased region" description="Low complexity" evidence="5">
    <location>
        <begin position="972"/>
        <end position="986"/>
    </location>
</feature>